<accession>A0ABV8SXL5</accession>
<reference evidence="3" key="1">
    <citation type="journal article" date="2019" name="Int. J. Syst. Evol. Microbiol.">
        <title>The Global Catalogue of Microorganisms (GCM) 10K type strain sequencing project: providing services to taxonomists for standard genome sequencing and annotation.</title>
        <authorList>
            <consortium name="The Broad Institute Genomics Platform"/>
            <consortium name="The Broad Institute Genome Sequencing Center for Infectious Disease"/>
            <person name="Wu L."/>
            <person name="Ma J."/>
        </authorList>
    </citation>
    <scope>NUCLEOTIDE SEQUENCE [LARGE SCALE GENOMIC DNA]</scope>
    <source>
        <strain evidence="3">CGMCC 1.10759</strain>
    </source>
</reference>
<evidence type="ECO:0000256" key="1">
    <source>
        <dbReference type="ARBA" id="ARBA00022649"/>
    </source>
</evidence>
<gene>
    <name evidence="2" type="ORF">ACFPN2_21945</name>
</gene>
<evidence type="ECO:0000313" key="3">
    <source>
        <dbReference type="Proteomes" id="UP001595904"/>
    </source>
</evidence>
<evidence type="ECO:0000313" key="2">
    <source>
        <dbReference type="EMBL" id="MFC4311762.1"/>
    </source>
</evidence>
<proteinExistence type="predicted"/>
<dbReference type="InterPro" id="IPR009956">
    <property type="entry name" value="Post-segregation_anti-tox_CcdA"/>
</dbReference>
<keyword evidence="1" id="KW-1277">Toxin-antitoxin system</keyword>
<sequence>MEPPCHLPVASQRRASRASTSVGIWLEATRAAKINLSATLEQALVKKLSSVPQLQWRQENRDSIEAYNQHVEKHGGFYDKSQSF</sequence>
<comment type="caution">
    <text evidence="2">The sequence shown here is derived from an EMBL/GenBank/DDBJ whole genome shotgun (WGS) entry which is preliminary data.</text>
</comment>
<dbReference type="Proteomes" id="UP001595904">
    <property type="component" value="Unassembled WGS sequence"/>
</dbReference>
<protein>
    <submittedName>
        <fullName evidence="2">Type II toxin-antitoxin system CcdA family antitoxin</fullName>
    </submittedName>
</protein>
<dbReference type="RefSeq" id="WP_380600588.1">
    <property type="nucleotide sequence ID" value="NZ_JBHSDU010000010.1"/>
</dbReference>
<dbReference type="EMBL" id="JBHSDU010000010">
    <property type="protein sequence ID" value="MFC4311762.1"/>
    <property type="molecule type" value="Genomic_DNA"/>
</dbReference>
<name>A0ABV8SXL5_9GAMM</name>
<keyword evidence="3" id="KW-1185">Reference proteome</keyword>
<dbReference type="Pfam" id="PF07362">
    <property type="entry name" value="CcdA"/>
    <property type="match status" value="1"/>
</dbReference>
<organism evidence="2 3">
    <name type="scientific">Steroidobacter flavus</name>
    <dbReference type="NCBI Taxonomy" id="1842136"/>
    <lineage>
        <taxon>Bacteria</taxon>
        <taxon>Pseudomonadati</taxon>
        <taxon>Pseudomonadota</taxon>
        <taxon>Gammaproteobacteria</taxon>
        <taxon>Steroidobacterales</taxon>
        <taxon>Steroidobacteraceae</taxon>
        <taxon>Steroidobacter</taxon>
    </lineage>
</organism>